<feature type="region of interest" description="Disordered" evidence="4">
    <location>
        <begin position="413"/>
        <end position="461"/>
    </location>
</feature>
<organism evidence="6 7">
    <name type="scientific">Lachancea meyersii CBS 8951</name>
    <dbReference type="NCBI Taxonomy" id="1266667"/>
    <lineage>
        <taxon>Eukaryota</taxon>
        <taxon>Fungi</taxon>
        <taxon>Dikarya</taxon>
        <taxon>Ascomycota</taxon>
        <taxon>Saccharomycotina</taxon>
        <taxon>Saccharomycetes</taxon>
        <taxon>Saccharomycetales</taxon>
        <taxon>Saccharomycetaceae</taxon>
        <taxon>Lachancea</taxon>
    </lineage>
</organism>
<dbReference type="EMBL" id="LT598478">
    <property type="protein sequence ID" value="SCU80119.1"/>
    <property type="molecule type" value="Genomic_DNA"/>
</dbReference>
<gene>
    <name evidence="6" type="ORF">LAME_0B01684G</name>
</gene>
<evidence type="ECO:0000313" key="6">
    <source>
        <dbReference type="EMBL" id="SCU80119.1"/>
    </source>
</evidence>
<feature type="compositionally biased region" description="Basic and acidic residues" evidence="4">
    <location>
        <begin position="438"/>
        <end position="448"/>
    </location>
</feature>
<evidence type="ECO:0000256" key="1">
    <source>
        <dbReference type="ARBA" id="ARBA00010197"/>
    </source>
</evidence>
<dbReference type="PANTHER" id="PTHR12096">
    <property type="entry name" value="NUCLEAR PROTEIN SKIP-RELATED"/>
    <property type="match status" value="1"/>
</dbReference>
<keyword evidence="3" id="KW-0539">Nucleus</keyword>
<evidence type="ECO:0000256" key="2">
    <source>
        <dbReference type="ARBA" id="ARBA00022160"/>
    </source>
</evidence>
<keyword evidence="3" id="KW-0747">Spliceosome</keyword>
<keyword evidence="3" id="KW-0508">mRNA splicing</keyword>
<name>A0A1G4IT47_9SACH</name>
<reference evidence="7" key="1">
    <citation type="submission" date="2016-03" db="EMBL/GenBank/DDBJ databases">
        <authorList>
            <person name="Devillers Hugo."/>
        </authorList>
    </citation>
    <scope>NUCLEOTIDE SEQUENCE [LARGE SCALE GENOMIC DNA]</scope>
</reference>
<evidence type="ECO:0000256" key="4">
    <source>
        <dbReference type="SAM" id="MobiDB-lite"/>
    </source>
</evidence>
<dbReference type="OrthoDB" id="666364at2759"/>
<sequence>MSLLSSLSSLLPRPKHTADAVEISSETKDLIAVINESELVDNGSEVDTEQVTNKSVSLDAFLPLRQKFPDVKIPLPSNNEIRHSYERTKAIFDKILREKLNPQGTSSRGTSNVHRNTKAVEYHGVQNGTSGTGNTLQIVDRQIDPLQPNLFKVKKMVAPPTDEPFAPVLHSSDDKNVQLTKEERARWNIPSAISNWKNPNGYAIALDKRVAVDGSSNRGSGADRQISDGFTKLFEALDGAEKEARREVKLRLEAKRMLAEQDGREKEEKLRLLALKAREERRNLGRNLSSSNDDESEELRHREADRKQRRLQMEKELRQSKMNTANRLRALAAKQNREISEKVILGAAKANDTKDIQYDSRFFSKAANANATRSGEQVYDSPLFAQAGINTMYRPNFSNLADAQRTDDIEQSLGKQVYDNISDKRSREGPVEFTDADTPDRANIKDVQDNELNPPKKHRAQ</sequence>
<evidence type="ECO:0000313" key="7">
    <source>
        <dbReference type="Proteomes" id="UP000191144"/>
    </source>
</evidence>
<feature type="domain" description="SKI-interacting protein SKIP SNW" evidence="5">
    <location>
        <begin position="128"/>
        <end position="281"/>
    </location>
</feature>
<keyword evidence="3" id="KW-0507">mRNA processing</keyword>
<accession>A0A1G4IT47</accession>
<dbReference type="Pfam" id="PF02731">
    <property type="entry name" value="SKIP_SNW"/>
    <property type="match status" value="1"/>
</dbReference>
<dbReference type="InterPro" id="IPR004015">
    <property type="entry name" value="SKI-int_prot_SKIP_SNW-dom"/>
</dbReference>
<dbReference type="GO" id="GO:0005681">
    <property type="term" value="C:spliceosomal complex"/>
    <property type="evidence" value="ECO:0007669"/>
    <property type="project" value="UniProtKB-UniRule"/>
</dbReference>
<comment type="subunit">
    <text evidence="3">Associated with the spliceosome.</text>
</comment>
<comment type="subcellular location">
    <subcellularLocation>
        <location evidence="3">Nucleus</location>
    </subcellularLocation>
</comment>
<feature type="compositionally biased region" description="Basic and acidic residues" evidence="4">
    <location>
        <begin position="298"/>
        <end position="309"/>
    </location>
</feature>
<dbReference type="InterPro" id="IPR017862">
    <property type="entry name" value="SKI-int_prot_SKIP"/>
</dbReference>
<feature type="region of interest" description="Disordered" evidence="4">
    <location>
        <begin position="284"/>
        <end position="309"/>
    </location>
</feature>
<evidence type="ECO:0000256" key="3">
    <source>
        <dbReference type="RuleBase" id="RU367140"/>
    </source>
</evidence>
<keyword evidence="7" id="KW-1185">Reference proteome</keyword>
<protein>
    <recommendedName>
        <fullName evidence="2 3">Pre-mRNA-processing protein 45</fullName>
    </recommendedName>
</protein>
<feature type="compositionally biased region" description="Basic and acidic residues" evidence="4">
    <location>
        <begin position="421"/>
        <end position="430"/>
    </location>
</feature>
<dbReference type="GO" id="GO:0000398">
    <property type="term" value="P:mRNA splicing, via spliceosome"/>
    <property type="evidence" value="ECO:0007669"/>
    <property type="project" value="InterPro"/>
</dbReference>
<evidence type="ECO:0000259" key="5">
    <source>
        <dbReference type="Pfam" id="PF02731"/>
    </source>
</evidence>
<dbReference type="Proteomes" id="UP000191144">
    <property type="component" value="Chromosome B"/>
</dbReference>
<dbReference type="AlphaFoldDB" id="A0A1G4IT47"/>
<comment type="function">
    <text evidence="3">Involved in pre-mRNA splicing.</text>
</comment>
<proteinExistence type="inferred from homology"/>
<comment type="similarity">
    <text evidence="1 3">Belongs to the SNW family.</text>
</comment>